<proteinExistence type="predicted"/>
<reference evidence="2" key="1">
    <citation type="journal article" date="2008" name="ISME J.">
        <title>Genomic patterns of recombination, clonal divergence and environment in marine microbial populations.</title>
        <authorList>
            <person name="Konstantinidis K.T."/>
            <person name="Delong E.F."/>
        </authorList>
    </citation>
    <scope>NUCLEOTIDE SEQUENCE</scope>
</reference>
<name>B3T3N0_9ZZZZ</name>
<evidence type="ECO:0000313" key="2">
    <source>
        <dbReference type="EMBL" id="ABZ07189.1"/>
    </source>
</evidence>
<sequence length="65" mass="7609">MKNTRNQGDDGDDQKNEEQDLGNFCRPCRYPAKAEKSSDQCDDKENYGIMQHHFSPWLVSLRFTL</sequence>
<organism evidence="2">
    <name type="scientific">uncultured marine microorganism HF4000_ANIW133B20</name>
    <dbReference type="NCBI Taxonomy" id="455528"/>
    <lineage>
        <taxon>unclassified sequences</taxon>
        <taxon>environmental samples</taxon>
    </lineage>
</organism>
<dbReference type="AlphaFoldDB" id="B3T3N0"/>
<accession>B3T3N0</accession>
<feature type="region of interest" description="Disordered" evidence="1">
    <location>
        <begin position="1"/>
        <end position="24"/>
    </location>
</feature>
<dbReference type="EMBL" id="EU016594">
    <property type="protein sequence ID" value="ABZ07189.1"/>
    <property type="molecule type" value="Genomic_DNA"/>
</dbReference>
<evidence type="ECO:0000256" key="1">
    <source>
        <dbReference type="SAM" id="MobiDB-lite"/>
    </source>
</evidence>
<protein>
    <submittedName>
        <fullName evidence="2">Uncharacterized protein</fullName>
    </submittedName>
</protein>
<gene>
    <name evidence="2" type="ORF">ALOHA_HF4000ANIW133B20ctg3g22</name>
</gene>